<keyword evidence="1" id="KW-1133">Transmembrane helix</keyword>
<name>A0A0H2RV76_9AGAM</name>
<feature type="transmembrane region" description="Helical" evidence="1">
    <location>
        <begin position="18"/>
        <end position="37"/>
    </location>
</feature>
<sequence length="110" mass="11983">MLVDGGWWMLVGGCGRGLAAWNLGASCVLRLVVAFFFTRADGVILGVSPSQVAGRVYGHFIAIAICLLYLYLGWRMRSTSSTSSTSSTDLRLPSILRFSSSHSSPRLRLR</sequence>
<evidence type="ECO:0000313" key="2">
    <source>
        <dbReference type="EMBL" id="KLO08716.1"/>
    </source>
</evidence>
<gene>
    <name evidence="2" type="ORF">SCHPADRAFT_598215</name>
</gene>
<accession>A0A0H2RV76</accession>
<reference evidence="2 3" key="1">
    <citation type="submission" date="2015-04" db="EMBL/GenBank/DDBJ databases">
        <title>Complete genome sequence of Schizopora paradoxa KUC8140, a cosmopolitan wood degrader in East Asia.</title>
        <authorList>
            <consortium name="DOE Joint Genome Institute"/>
            <person name="Min B."/>
            <person name="Park H."/>
            <person name="Jang Y."/>
            <person name="Kim J.-J."/>
            <person name="Kim K.H."/>
            <person name="Pangilinan J."/>
            <person name="Lipzen A."/>
            <person name="Riley R."/>
            <person name="Grigoriev I.V."/>
            <person name="Spatafora J.W."/>
            <person name="Choi I.-G."/>
        </authorList>
    </citation>
    <scope>NUCLEOTIDE SEQUENCE [LARGE SCALE GENOMIC DNA]</scope>
    <source>
        <strain evidence="2 3">KUC8140</strain>
    </source>
</reference>
<keyword evidence="3" id="KW-1185">Reference proteome</keyword>
<organism evidence="2 3">
    <name type="scientific">Schizopora paradoxa</name>
    <dbReference type="NCBI Taxonomy" id="27342"/>
    <lineage>
        <taxon>Eukaryota</taxon>
        <taxon>Fungi</taxon>
        <taxon>Dikarya</taxon>
        <taxon>Basidiomycota</taxon>
        <taxon>Agaricomycotina</taxon>
        <taxon>Agaricomycetes</taxon>
        <taxon>Hymenochaetales</taxon>
        <taxon>Schizoporaceae</taxon>
        <taxon>Schizopora</taxon>
    </lineage>
</organism>
<protein>
    <submittedName>
        <fullName evidence="2">Uncharacterized protein</fullName>
    </submittedName>
</protein>
<dbReference type="AlphaFoldDB" id="A0A0H2RV76"/>
<dbReference type="Proteomes" id="UP000053477">
    <property type="component" value="Unassembled WGS sequence"/>
</dbReference>
<keyword evidence="1" id="KW-0472">Membrane</keyword>
<dbReference type="EMBL" id="KQ086080">
    <property type="protein sequence ID" value="KLO08716.1"/>
    <property type="molecule type" value="Genomic_DNA"/>
</dbReference>
<evidence type="ECO:0000256" key="1">
    <source>
        <dbReference type="SAM" id="Phobius"/>
    </source>
</evidence>
<feature type="transmembrane region" description="Helical" evidence="1">
    <location>
        <begin position="57"/>
        <end position="74"/>
    </location>
</feature>
<evidence type="ECO:0000313" key="3">
    <source>
        <dbReference type="Proteomes" id="UP000053477"/>
    </source>
</evidence>
<proteinExistence type="predicted"/>
<dbReference type="InParanoid" id="A0A0H2RV76"/>
<keyword evidence="1" id="KW-0812">Transmembrane</keyword>